<sequence>MKIDPGKSLRQNLHLNRKSGEPAPAVKGKFKKVLIDAREMDVTARLDYLMEIIEEKAKKLKKNMTIKNLSEYRHYVKKFLKIFNEEFLEINQTFSWNRGSMKSYTIIKEIDEGLETLRKLFLEEQKDSLEIIKQVDAIRGLLMDLYI</sequence>
<dbReference type="InterPro" id="IPR024042">
    <property type="entry name" value="TM1646-like_dom_sf"/>
</dbReference>
<dbReference type="RefSeq" id="WP_127015923.1">
    <property type="nucleotide sequence ID" value="NZ_CP016379.1"/>
</dbReference>
<protein>
    <recommendedName>
        <fullName evidence="3">DUF327 domain-containing protein</fullName>
    </recommendedName>
</protein>
<dbReference type="KEGG" id="aft:BBF96_03850"/>
<dbReference type="Proteomes" id="UP000267250">
    <property type="component" value="Chromosome"/>
</dbReference>
<dbReference type="EMBL" id="CP016379">
    <property type="protein sequence ID" value="AZR72595.1"/>
    <property type="molecule type" value="Genomic_DNA"/>
</dbReference>
<name>A0A3Q9HPC0_9FIRM</name>
<gene>
    <name evidence="1" type="ORF">BBF96_03850</name>
</gene>
<dbReference type="OrthoDB" id="1680946at2"/>
<evidence type="ECO:0000313" key="2">
    <source>
        <dbReference type="Proteomes" id="UP000267250"/>
    </source>
</evidence>
<proteinExistence type="predicted"/>
<dbReference type="Gene3D" id="1.20.120.490">
    <property type="entry name" value="Hypothetical protein TM1646-like domain"/>
    <property type="match status" value="1"/>
</dbReference>
<evidence type="ECO:0008006" key="3">
    <source>
        <dbReference type="Google" id="ProtNLM"/>
    </source>
</evidence>
<dbReference type="SUPFAM" id="SSF158397">
    <property type="entry name" value="TM1646-like"/>
    <property type="match status" value="1"/>
</dbReference>
<dbReference type="AlphaFoldDB" id="A0A3Q9HPC0"/>
<keyword evidence="2" id="KW-1185">Reference proteome</keyword>
<dbReference type="InterPro" id="IPR005585">
    <property type="entry name" value="DUF327"/>
</dbReference>
<dbReference type="Pfam" id="PF03885">
    <property type="entry name" value="DUF327"/>
    <property type="match status" value="1"/>
</dbReference>
<reference evidence="1 2" key="1">
    <citation type="submission" date="2016-07" db="EMBL/GenBank/DDBJ databases">
        <title>Genome and transcriptome analysis of iron-reducing fermentative bacteria Anoxybacter fermentans.</title>
        <authorList>
            <person name="Zeng X."/>
            <person name="Shao Z."/>
        </authorList>
    </citation>
    <scope>NUCLEOTIDE SEQUENCE [LARGE SCALE GENOMIC DNA]</scope>
    <source>
        <strain evidence="1 2">DY22613</strain>
    </source>
</reference>
<organism evidence="1 2">
    <name type="scientific">Anoxybacter fermentans</name>
    <dbReference type="NCBI Taxonomy" id="1323375"/>
    <lineage>
        <taxon>Bacteria</taxon>
        <taxon>Bacillati</taxon>
        <taxon>Bacillota</taxon>
        <taxon>Clostridia</taxon>
        <taxon>Halanaerobiales</taxon>
        <taxon>Anoxybacter</taxon>
    </lineage>
</organism>
<evidence type="ECO:0000313" key="1">
    <source>
        <dbReference type="EMBL" id="AZR72595.1"/>
    </source>
</evidence>
<accession>A0A3Q9HPC0</accession>